<keyword evidence="6 10" id="KW-1133">Transmembrane helix</keyword>
<dbReference type="PANTHER" id="PTHR23294">
    <property type="entry name" value="ET TRANSLATION PRODUCT-RELATED"/>
    <property type="match status" value="1"/>
</dbReference>
<dbReference type="GO" id="GO:1990904">
    <property type="term" value="C:ribonucleoprotein complex"/>
    <property type="evidence" value="ECO:0007669"/>
    <property type="project" value="UniProtKB-KW"/>
</dbReference>
<keyword evidence="5" id="KW-0689">Ribosomal protein</keyword>
<keyword evidence="12" id="KW-1185">Reference proteome</keyword>
<evidence type="ECO:0000313" key="11">
    <source>
        <dbReference type="EnsemblMetazoa" id="PPA41376.1"/>
    </source>
</evidence>
<feature type="transmembrane region" description="Helical" evidence="10">
    <location>
        <begin position="350"/>
        <end position="371"/>
    </location>
</feature>
<evidence type="ECO:0000256" key="8">
    <source>
        <dbReference type="ARBA" id="ARBA00023274"/>
    </source>
</evidence>
<evidence type="ECO:0000256" key="10">
    <source>
        <dbReference type="SAM" id="Phobius"/>
    </source>
</evidence>
<comment type="similarity">
    <text evidence="3">Belongs to the eukaryotic ribosomal protein eS19 family.</text>
</comment>
<feature type="transmembrane region" description="Helical" evidence="10">
    <location>
        <begin position="93"/>
        <end position="113"/>
    </location>
</feature>
<dbReference type="EnsemblMetazoa" id="PPA41376.1">
    <property type="protein sequence ID" value="PPA41376.1"/>
    <property type="gene ID" value="WBGene00279745"/>
</dbReference>
<accession>A0A2A6CJF8</accession>
<proteinExistence type="inferred from homology"/>
<evidence type="ECO:0000313" key="12">
    <source>
        <dbReference type="Proteomes" id="UP000005239"/>
    </source>
</evidence>
<evidence type="ECO:0000256" key="5">
    <source>
        <dbReference type="ARBA" id="ARBA00022980"/>
    </source>
</evidence>
<dbReference type="Gene3D" id="1.20.1250.20">
    <property type="entry name" value="MFS general substrate transporter like domains"/>
    <property type="match status" value="1"/>
</dbReference>
<feature type="transmembrane region" description="Helical" evidence="10">
    <location>
        <begin position="194"/>
        <end position="216"/>
    </location>
</feature>
<reference evidence="12" key="1">
    <citation type="journal article" date="2008" name="Nat. Genet.">
        <title>The Pristionchus pacificus genome provides a unique perspective on nematode lifestyle and parasitism.</title>
        <authorList>
            <person name="Dieterich C."/>
            <person name="Clifton S.W."/>
            <person name="Schuster L.N."/>
            <person name="Chinwalla A."/>
            <person name="Delehaunty K."/>
            <person name="Dinkelacker I."/>
            <person name="Fulton L."/>
            <person name="Fulton R."/>
            <person name="Godfrey J."/>
            <person name="Minx P."/>
            <person name="Mitreva M."/>
            <person name="Roeseler W."/>
            <person name="Tian H."/>
            <person name="Witte H."/>
            <person name="Yang S.P."/>
            <person name="Wilson R.K."/>
            <person name="Sommer R.J."/>
        </authorList>
    </citation>
    <scope>NUCLEOTIDE SEQUENCE [LARGE SCALE GENOMIC DNA]</scope>
    <source>
        <strain evidence="12">PS312</strain>
    </source>
</reference>
<dbReference type="GO" id="GO:0016020">
    <property type="term" value="C:membrane"/>
    <property type="evidence" value="ECO:0007669"/>
    <property type="project" value="UniProtKB-SubCell"/>
</dbReference>
<dbReference type="InterPro" id="IPR010291">
    <property type="entry name" value="Ion_channel_UNC-93"/>
</dbReference>
<dbReference type="InterPro" id="IPR051617">
    <property type="entry name" value="UNC-93-like_regulator"/>
</dbReference>
<feature type="transmembrane region" description="Helical" evidence="10">
    <location>
        <begin position="311"/>
        <end position="329"/>
    </location>
</feature>
<evidence type="ECO:0000256" key="7">
    <source>
        <dbReference type="ARBA" id="ARBA00023136"/>
    </source>
</evidence>
<dbReference type="Pfam" id="PF01090">
    <property type="entry name" value="Ribosomal_S19e"/>
    <property type="match status" value="1"/>
</dbReference>
<feature type="transmembrane region" description="Helical" evidence="10">
    <location>
        <begin position="139"/>
        <end position="162"/>
    </location>
</feature>
<dbReference type="Gene3D" id="1.10.10.10">
    <property type="entry name" value="Winged helix-like DNA-binding domain superfamily/Winged helix DNA-binding domain"/>
    <property type="match status" value="1"/>
</dbReference>
<keyword evidence="4 10" id="KW-0812">Transmembrane</keyword>
<dbReference type="GO" id="GO:0003735">
    <property type="term" value="F:structural constituent of ribosome"/>
    <property type="evidence" value="ECO:0007669"/>
    <property type="project" value="InterPro"/>
</dbReference>
<dbReference type="SMART" id="SM01413">
    <property type="entry name" value="Ribosomal_S19e"/>
    <property type="match status" value="1"/>
</dbReference>
<dbReference type="InterPro" id="IPR001266">
    <property type="entry name" value="Ribosomal_eS19"/>
</dbReference>
<evidence type="ECO:0000256" key="2">
    <source>
        <dbReference type="ARBA" id="ARBA00009172"/>
    </source>
</evidence>
<feature type="transmembrane region" description="Helical" evidence="10">
    <location>
        <begin position="255"/>
        <end position="274"/>
    </location>
</feature>
<dbReference type="Proteomes" id="UP000005239">
    <property type="component" value="Unassembled WGS sequence"/>
</dbReference>
<feature type="region of interest" description="Disordered" evidence="9">
    <location>
        <begin position="404"/>
        <end position="425"/>
    </location>
</feature>
<dbReference type="SUPFAM" id="SSF103473">
    <property type="entry name" value="MFS general substrate transporter"/>
    <property type="match status" value="1"/>
</dbReference>
<dbReference type="InterPro" id="IPR036388">
    <property type="entry name" value="WH-like_DNA-bd_sf"/>
</dbReference>
<dbReference type="InterPro" id="IPR036390">
    <property type="entry name" value="WH_DNA-bd_sf"/>
</dbReference>
<dbReference type="SUPFAM" id="SSF46785">
    <property type="entry name" value="Winged helix' DNA-binding domain"/>
    <property type="match status" value="1"/>
</dbReference>
<dbReference type="Pfam" id="PF05978">
    <property type="entry name" value="UNC-93"/>
    <property type="match status" value="1"/>
</dbReference>
<feature type="transmembrane region" description="Helical" evidence="10">
    <location>
        <begin position="169"/>
        <end position="188"/>
    </location>
</feature>
<name>A0A2A6CJF8_PRIPA</name>
<dbReference type="GO" id="GO:0006412">
    <property type="term" value="P:translation"/>
    <property type="evidence" value="ECO:0007669"/>
    <property type="project" value="InterPro"/>
</dbReference>
<dbReference type="GO" id="GO:0005840">
    <property type="term" value="C:ribosome"/>
    <property type="evidence" value="ECO:0007669"/>
    <property type="project" value="UniProtKB-KW"/>
</dbReference>
<protein>
    <submittedName>
        <fullName evidence="11">Membrane transporter</fullName>
    </submittedName>
</protein>
<organism evidence="11 12">
    <name type="scientific">Pristionchus pacificus</name>
    <name type="common">Parasitic nematode worm</name>
    <dbReference type="NCBI Taxonomy" id="54126"/>
    <lineage>
        <taxon>Eukaryota</taxon>
        <taxon>Metazoa</taxon>
        <taxon>Ecdysozoa</taxon>
        <taxon>Nematoda</taxon>
        <taxon>Chromadorea</taxon>
        <taxon>Rhabditida</taxon>
        <taxon>Rhabditina</taxon>
        <taxon>Diplogasteromorpha</taxon>
        <taxon>Diplogasteroidea</taxon>
        <taxon>Neodiplogasteridae</taxon>
        <taxon>Pristionchus</taxon>
    </lineage>
</organism>
<gene>
    <name evidence="11" type="primary">WBGene00279745</name>
</gene>
<accession>A0A8R1YYA1</accession>
<evidence type="ECO:0000256" key="9">
    <source>
        <dbReference type="SAM" id="MobiDB-lite"/>
    </source>
</evidence>
<comment type="similarity">
    <text evidence="2">Belongs to the unc-93 family.</text>
</comment>
<feature type="transmembrane region" description="Helical" evidence="10">
    <location>
        <begin position="377"/>
        <end position="394"/>
    </location>
</feature>
<dbReference type="InterPro" id="IPR036259">
    <property type="entry name" value="MFS_trans_sf"/>
</dbReference>
<evidence type="ECO:0000256" key="3">
    <source>
        <dbReference type="ARBA" id="ARBA00010014"/>
    </source>
</evidence>
<keyword evidence="8" id="KW-0687">Ribonucleoprotein</keyword>
<dbReference type="PANTHER" id="PTHR23294:SF18">
    <property type="entry name" value="UNC93-LIKE PROTEIN MFSD11"/>
    <property type="match status" value="1"/>
</dbReference>
<dbReference type="OrthoDB" id="5856527at2759"/>
<dbReference type="AlphaFoldDB" id="A0A2A6CJF8"/>
<evidence type="ECO:0000256" key="4">
    <source>
        <dbReference type="ARBA" id="ARBA00022692"/>
    </source>
</evidence>
<comment type="subcellular location">
    <subcellularLocation>
        <location evidence="1">Membrane</location>
        <topology evidence="1">Multi-pass membrane protein</topology>
    </subcellularLocation>
</comment>
<keyword evidence="7 10" id="KW-0472">Membrane</keyword>
<feature type="compositionally biased region" description="Basic and acidic residues" evidence="9">
    <location>
        <begin position="410"/>
        <end position="425"/>
    </location>
</feature>
<sequence length="425" mass="47745">MIIQFQLKHLSQFRGVTNVNPDWYYIRSPVGVNTFRNIHGSKLRRGVQPNGYAKASESVIRKALKRGRKDLDRIAAELRRSMKPLMKRMRDSLYGWLCALMLGIGQMCLYTGFDSSSFVVEPILHSVANREPGRIDTHAGYFGSAVCLLVYTFANLFAPWVLGMVGSKLTLVLASSCVTLYFLSFMYIHFIPYYLAAVLLGVGFALFYAGNGGYLTEHSSRSTIERNTTLSARSASNETTSQNDFREFSDSDIRLMYGSFAGVAFIANFIFAVLPRRAVANSLAEVNERKHRIGLGEQLVKMGRALADHRMVQMAPAFCLVGTTTTFWISVYPTTMTFTKKLSEHIYLPAYYSLVLGSADIIMGCTIMVLSKRIRNFAQMPTLVIVILFGRVAAKTHKNERTITEATNVDDEKISEKKRINDEDE</sequence>
<evidence type="ECO:0000256" key="6">
    <source>
        <dbReference type="ARBA" id="ARBA00022989"/>
    </source>
</evidence>
<reference evidence="11" key="2">
    <citation type="submission" date="2022-06" db="UniProtKB">
        <authorList>
            <consortium name="EnsemblMetazoa"/>
        </authorList>
    </citation>
    <scope>IDENTIFICATION</scope>
    <source>
        <strain evidence="11">PS312</strain>
    </source>
</reference>
<evidence type="ECO:0000256" key="1">
    <source>
        <dbReference type="ARBA" id="ARBA00004141"/>
    </source>
</evidence>